<dbReference type="EMBL" id="ABOSXX010000015">
    <property type="protein sequence ID" value="ELV3680714.1"/>
    <property type="molecule type" value="Genomic_DNA"/>
</dbReference>
<reference evidence="10" key="7">
    <citation type="journal article" date="2021" name="Microb. Genom.">
        <title>A genomic epidemiological study shows that prevalence of antimicrobial resistance in Enterobacterales is associated with the livestock host, as well as antimicrobial usage.</title>
        <authorList>
            <person name="AbuOun M."/>
            <person name="Jones H."/>
            <person name="Stubberfield E."/>
            <person name="Gilson D."/>
            <person name="Shaw L.P."/>
            <person name="Hubbard A.T.M."/>
            <person name="Chau K.K."/>
            <person name="Sebra R."/>
            <person name="Peto T.E.A."/>
            <person name="Crook D.W."/>
            <person name="Read D.S."/>
            <person name="Gweon H.S."/>
            <person name="Walker A.S."/>
            <person name="Stoesser N."/>
            <person name="Smith R.P."/>
            <person name="Anjum M.F."/>
            <person name="On Behalf Of The Rehab Consortium."/>
        </authorList>
    </citation>
    <scope>NUCLEOTIDE SEQUENCE</scope>
    <source>
        <strain evidence="10">RHBSTW-00370</strain>
    </source>
</reference>
<evidence type="ECO:0000313" key="10">
    <source>
        <dbReference type="EMBL" id="QLV29497.1"/>
    </source>
</evidence>
<dbReference type="RefSeq" id="WP_003839775.1">
    <property type="nucleotide sequence ID" value="NZ_BGLH01000035.1"/>
</dbReference>
<organism evidence="7">
    <name type="scientific">Citrobacter freundii</name>
    <dbReference type="NCBI Taxonomy" id="546"/>
    <lineage>
        <taxon>Bacteria</taxon>
        <taxon>Pseudomonadati</taxon>
        <taxon>Pseudomonadota</taxon>
        <taxon>Gammaproteobacteria</taxon>
        <taxon>Enterobacterales</taxon>
        <taxon>Enterobacteriaceae</taxon>
        <taxon>Citrobacter</taxon>
        <taxon>Citrobacter freundii complex</taxon>
    </lineage>
</organism>
<evidence type="ECO:0000256" key="1">
    <source>
        <dbReference type="SAM" id="SignalP"/>
    </source>
</evidence>
<dbReference type="Proteomes" id="UP001169574">
    <property type="component" value="Unassembled WGS sequence"/>
</dbReference>
<evidence type="ECO:0000313" key="14">
    <source>
        <dbReference type="Proteomes" id="UP000512222"/>
    </source>
</evidence>
<reference evidence="3" key="8">
    <citation type="submission" date="2022-05" db="EMBL/GenBank/DDBJ databases">
        <authorList>
            <person name="Alioto T."/>
            <person name="Alioto T."/>
            <person name="Gomez Garrido J."/>
        </authorList>
    </citation>
    <scope>NUCLEOTIDE SEQUENCE</scope>
    <source>
        <strain evidence="3">112</strain>
    </source>
</reference>
<reference evidence="7" key="3">
    <citation type="journal article" date="2018" name="Genome Biol.">
        <title>SKESA: strategic k-mer extension for scrupulous assemblies.</title>
        <authorList>
            <person name="Souvorov A."/>
            <person name="Agarwala R."/>
            <person name="Lipman D.J."/>
        </authorList>
    </citation>
    <scope>NUCLEOTIDE SEQUENCE</scope>
    <source>
        <strain evidence="7">O50</strain>
    </source>
</reference>
<dbReference type="EMBL" id="CP032184">
    <property type="protein sequence ID" value="AXZ49417.1"/>
    <property type="molecule type" value="Genomic_DNA"/>
</dbReference>
<dbReference type="InterPro" id="IPR004658">
    <property type="entry name" value="OMP_Slp"/>
</dbReference>
<dbReference type="PIRSF" id="PIRSF004982">
    <property type="entry name" value="SlP"/>
    <property type="match status" value="1"/>
</dbReference>
<dbReference type="Proteomes" id="UP000855471">
    <property type="component" value="Unassembled WGS sequence"/>
</dbReference>
<dbReference type="EMBL" id="ABBJDF010000003">
    <property type="protein sequence ID" value="EHT9937657.1"/>
    <property type="molecule type" value="Genomic_DNA"/>
</dbReference>
<sequence length="188" mass="20996">MKNTKGLMIIALAFTLASCAAIPENIKGNNQPDIQKNFISVHNQPGLYTGQQARFGGKVINVINTKKDTLLEIAVLPLNDSAKPQIDASYQGRILAQQKGFLDPVNYRNHFVTILGTIQGDESGFINKVPYNFVKVDLQGIQVWHLTESVNTTYNMWDYGYGAFWPEPMWGAPYYANTVTQVTPELVK</sequence>
<dbReference type="Proteomes" id="UP001164536">
    <property type="component" value="Chromosome"/>
</dbReference>
<reference evidence="12" key="1">
    <citation type="submission" date="2015-09" db="EMBL/GenBank/DDBJ databases">
        <title>Prevalence of NDMs in South Africa.</title>
        <authorList>
            <person name="Osei Sekyere J."/>
            <person name="Govinden U."/>
            <person name="Essack S."/>
            <person name="Haldorsen B."/>
            <person name="Samuelsen O."/>
            <person name="Aasnaes B."/>
            <person name="Sundsfjord A."/>
        </authorList>
    </citation>
    <scope>NUCLEOTIDE SEQUENCE [LARGE SCALE GENOMIC DNA]</scope>
    <source>
        <strain evidence="12">ST62:944112508</strain>
    </source>
</reference>
<dbReference type="NCBIfam" id="TIGR00752">
    <property type="entry name" value="slp"/>
    <property type="match status" value="1"/>
</dbReference>
<evidence type="ECO:0000313" key="13">
    <source>
        <dbReference type="Proteomes" id="UP000263627"/>
    </source>
</evidence>
<proteinExistence type="predicted"/>
<dbReference type="EMBL" id="LJEB01000092">
    <property type="protein sequence ID" value="KPR53727.1"/>
    <property type="molecule type" value="Genomic_DNA"/>
</dbReference>
<dbReference type="PANTHER" id="PTHR37530">
    <property type="entry name" value="OUTER MEMBRANE PROTEIN SLP"/>
    <property type="match status" value="1"/>
</dbReference>
<dbReference type="EMBL" id="DACSXJ010000052">
    <property type="protein sequence ID" value="HAT3900310.1"/>
    <property type="molecule type" value="Genomic_DNA"/>
</dbReference>
<dbReference type="EMBL" id="CP114564">
    <property type="protein sequence ID" value="WAZ58393.1"/>
    <property type="molecule type" value="Genomic_DNA"/>
</dbReference>
<evidence type="ECO:0000313" key="6">
    <source>
        <dbReference type="EMBL" id="EMM7457642.1"/>
    </source>
</evidence>
<dbReference type="EMBL" id="ABLGCN030000004">
    <property type="protein sequence ID" value="EMM7457642.1"/>
    <property type="molecule type" value="Genomic_DNA"/>
</dbReference>
<reference evidence="11" key="9">
    <citation type="submission" date="2022-12" db="EMBL/GenBank/DDBJ databases">
        <title>2953647.</title>
        <authorList>
            <person name="Hergert J."/>
            <person name="Casey R."/>
            <person name="Wagner J."/>
            <person name="Young E.L."/>
            <person name="Oakeson K.F."/>
        </authorList>
    </citation>
    <scope>NUCLEOTIDE SEQUENCE</scope>
    <source>
        <strain evidence="11">2953647</strain>
    </source>
</reference>
<gene>
    <name evidence="3" type="ORF">AI2935V1_1236</name>
    <name evidence="2" type="ORF">AM363_22095</name>
    <name evidence="8" type="ORF">AN672_19610</name>
    <name evidence="10" type="ORF">HV178_05660</name>
    <name evidence="7" type="ORF">I9Y29_004803</name>
    <name evidence="4" type="ORF">KY227_000685</name>
    <name evidence="11" type="ORF">O4000_05630</name>
    <name evidence="6" type="ORF">P7U51_002142</name>
    <name evidence="9" type="ORF">RYZ67_22020</name>
    <name evidence="5" type="ORF">SGX49_003160</name>
</gene>
<dbReference type="Pfam" id="PF03843">
    <property type="entry name" value="Slp"/>
    <property type="match status" value="1"/>
</dbReference>
<evidence type="ECO:0000313" key="15">
    <source>
        <dbReference type="Proteomes" id="UP001164536"/>
    </source>
</evidence>
<dbReference type="Proteomes" id="UP000263627">
    <property type="component" value="Chromosome"/>
</dbReference>
<keyword evidence="1" id="KW-0732">Signal</keyword>
<reference evidence="7" key="6">
    <citation type="submission" date="2020-09" db="EMBL/GenBank/DDBJ databases">
        <authorList>
            <consortium name="NCBI Pathogen Detection Project"/>
        </authorList>
    </citation>
    <scope>NUCLEOTIDE SEQUENCE</scope>
    <source>
        <strain evidence="7">O50</strain>
    </source>
</reference>
<dbReference type="Proteomes" id="UP001278087">
    <property type="component" value="Unassembled WGS sequence"/>
</dbReference>
<dbReference type="PANTHER" id="PTHR37530:SF1">
    <property type="entry name" value="OUTER MEMBRANE PROTEIN SLP"/>
    <property type="match status" value="1"/>
</dbReference>
<dbReference type="GeneID" id="86999915"/>
<feature type="chain" id="PRO_5015035991" evidence="1">
    <location>
        <begin position="21"/>
        <end position="188"/>
    </location>
</feature>
<evidence type="ECO:0000313" key="11">
    <source>
        <dbReference type="EMBL" id="WAZ58393.1"/>
    </source>
</evidence>
<dbReference type="EMBL" id="CP056573">
    <property type="protein sequence ID" value="QLV29497.1"/>
    <property type="molecule type" value="Genomic_DNA"/>
</dbReference>
<keyword evidence="15" id="KW-1185">Reference proteome</keyword>
<dbReference type="PROSITE" id="PS51257">
    <property type="entry name" value="PROKAR_LIPOPROTEIN"/>
    <property type="match status" value="1"/>
</dbReference>
<evidence type="ECO:0000313" key="2">
    <source>
        <dbReference type="EMBL" id="AXZ49417.1"/>
    </source>
</evidence>
<dbReference type="EMBL" id="OW995941">
    <property type="protein sequence ID" value="CAH6572744.1"/>
    <property type="molecule type" value="Genomic_DNA"/>
</dbReference>
<reference evidence="6" key="11">
    <citation type="submission" date="2024-02" db="EMBL/GenBank/DDBJ databases">
        <authorList>
            <consortium name="Clinical and Environmental Microbiology Branch: Whole genome sequencing antimicrobial resistance pathogens in the healthcare setting"/>
        </authorList>
    </citation>
    <scope>NUCLEOTIDE SEQUENCE</scope>
    <source>
        <strain evidence="4">2021DK-00049</strain>
        <strain evidence="5">2023GN-00287</strain>
        <strain evidence="6">Whole organism</strain>
    </source>
</reference>
<keyword evidence="7" id="KW-0449">Lipoprotein</keyword>
<name>A0A0D7LLU1_CITFR</name>
<dbReference type="Proteomes" id="UP000789647">
    <property type="component" value="Chromosome"/>
</dbReference>
<evidence type="ECO:0000313" key="7">
    <source>
        <dbReference type="EMBL" id="HAT3900310.1"/>
    </source>
</evidence>
<dbReference type="GO" id="GO:0019867">
    <property type="term" value="C:outer membrane"/>
    <property type="evidence" value="ECO:0007669"/>
    <property type="project" value="InterPro"/>
</dbReference>
<dbReference type="EMBL" id="JAWPBU010000037">
    <property type="protein sequence ID" value="MDW2761134.1"/>
    <property type="molecule type" value="Genomic_DNA"/>
</dbReference>
<reference evidence="8 12" key="2">
    <citation type="journal article" date="2017" name="PLoS ONE">
        <title>Genomic and phenotypic characterisation of fluoroquinolone resistance mechanisms in Enterobacteriaceae in Durban, South Africa.</title>
        <authorList>
            <person name="Osei Sekyere J."/>
            <person name="Amoako D.G."/>
        </authorList>
    </citation>
    <scope>NUCLEOTIDE SEQUENCE [LARGE SCALE GENOMIC DNA]</scope>
    <source>
        <strain evidence="8 12">ST62:944112508</strain>
    </source>
</reference>
<feature type="signal peptide" evidence="1">
    <location>
        <begin position="1"/>
        <end position="20"/>
    </location>
</feature>
<dbReference type="Proteomes" id="UP000050520">
    <property type="component" value="Unassembled WGS sequence"/>
</dbReference>
<dbReference type="STRING" id="1333848.CFNIH1_00100"/>
<reference evidence="9" key="10">
    <citation type="submission" date="2023-10" db="EMBL/GenBank/DDBJ databases">
        <title>Fecal carriage and genetic characteristics of carbapenem-resistant Enterobacterales among healthy adults from four provinces of China.</title>
        <authorList>
            <person name="Li Y."/>
            <person name="Zhang R."/>
        </authorList>
    </citation>
    <scope>NUCLEOTIDE SEQUENCE</scope>
    <source>
        <strain evidence="9">HN-136</strain>
    </source>
</reference>
<reference evidence="14" key="5">
    <citation type="submission" date="2020-06" db="EMBL/GenBank/DDBJ databases">
        <title>REHAB project genomes.</title>
        <authorList>
            <person name="Shaw L.P."/>
        </authorList>
    </citation>
    <scope>NUCLEOTIDE SEQUENCE [LARGE SCALE GENOMIC DNA]</scope>
    <source>
        <strain evidence="14">RHBSTW-00370</strain>
    </source>
</reference>
<dbReference type="Proteomes" id="UP000512222">
    <property type="component" value="Chromosome"/>
</dbReference>
<evidence type="ECO:0000313" key="8">
    <source>
        <dbReference type="EMBL" id="KPR53727.1"/>
    </source>
</evidence>
<reference evidence="2 13" key="4">
    <citation type="submission" date="2018-09" db="EMBL/GenBank/DDBJ databases">
        <title>Whole genome sequencing of Citrobacter freundii AR_0116.</title>
        <authorList>
            <person name="Conlan S."/>
            <person name="Thomas P.J."/>
            <person name="Mullikin J."/>
            <person name="Frank K.M."/>
            <person name="Segre J.A."/>
        </authorList>
    </citation>
    <scope>NUCLEOTIDE SEQUENCE [LARGE SCALE GENOMIC DNA]</scope>
    <source>
        <strain evidence="2 13">AR_0116</strain>
    </source>
</reference>
<evidence type="ECO:0000313" key="4">
    <source>
        <dbReference type="EMBL" id="EHT9937657.1"/>
    </source>
</evidence>
<dbReference type="Proteomes" id="UP001279522">
    <property type="component" value="Unassembled WGS sequence"/>
</dbReference>
<evidence type="ECO:0000313" key="5">
    <source>
        <dbReference type="EMBL" id="ELV3680714.1"/>
    </source>
</evidence>
<evidence type="ECO:0000313" key="9">
    <source>
        <dbReference type="EMBL" id="MDW2761134.1"/>
    </source>
</evidence>
<protein>
    <submittedName>
        <fullName evidence="3">Outer membrane protein slp</fullName>
    </submittedName>
    <submittedName>
        <fullName evidence="7">Slp family lipoprotein</fullName>
    </submittedName>
</protein>
<evidence type="ECO:0000313" key="12">
    <source>
        <dbReference type="Proteomes" id="UP000050520"/>
    </source>
</evidence>
<dbReference type="AlphaFoldDB" id="A0A0D7LLU1"/>
<accession>A0A0D7LLU1</accession>
<dbReference type="OrthoDB" id="5295757at2"/>
<evidence type="ECO:0000313" key="3">
    <source>
        <dbReference type="EMBL" id="CAH6572744.1"/>
    </source>
</evidence>